<dbReference type="Pfam" id="PF00353">
    <property type="entry name" value="HemolysinCabind"/>
    <property type="match status" value="2"/>
</dbReference>
<dbReference type="EMBL" id="JAAKZG010000048">
    <property type="protein sequence ID" value="NGN45349.1"/>
    <property type="molecule type" value="Genomic_DNA"/>
</dbReference>
<feature type="non-terminal residue" evidence="1">
    <location>
        <position position="225"/>
    </location>
</feature>
<keyword evidence="2" id="KW-1185">Reference proteome</keyword>
<organism evidence="1 2">
    <name type="scientific">Mesorhizobium zhangyense</name>
    <dbReference type="NCBI Taxonomy" id="1776730"/>
    <lineage>
        <taxon>Bacteria</taxon>
        <taxon>Pseudomonadati</taxon>
        <taxon>Pseudomonadota</taxon>
        <taxon>Alphaproteobacteria</taxon>
        <taxon>Hyphomicrobiales</taxon>
        <taxon>Phyllobacteriaceae</taxon>
        <taxon>Mesorhizobium</taxon>
    </lineage>
</organism>
<dbReference type="AlphaFoldDB" id="A0A7C9VH48"/>
<dbReference type="InterPro" id="IPR001343">
    <property type="entry name" value="Hemolysn_Ca-bd"/>
</dbReference>
<dbReference type="PRINTS" id="PR00313">
    <property type="entry name" value="CABNDNGRPT"/>
</dbReference>
<comment type="caution">
    <text evidence="1">The sequence shown here is derived from an EMBL/GenBank/DDBJ whole genome shotgun (WGS) entry which is preliminary data.</text>
</comment>
<accession>A0A7C9VH48</accession>
<proteinExistence type="predicted"/>
<dbReference type="SUPFAM" id="SSF51120">
    <property type="entry name" value="beta-Roll"/>
    <property type="match status" value="1"/>
</dbReference>
<dbReference type="Proteomes" id="UP000481252">
    <property type="component" value="Unassembled WGS sequence"/>
</dbReference>
<sequence>MGRVYTDYSFDSLNGFLTINTDVSDYYDDSYVEAYWEDSSYFHESFYDSTSFSFEFDVWDGGVFAHDISVENDFTGEIETYSEDYHVYVYASAGQSINGSGIRDIAFGSDFNDVISLGAGNDDAFGGAGNDYIDGGSGADVMQGQTGNDIYIVSSTGDRTIEYAGQGTDIVRAFTHWTLSANIERLELQGSANLVGTGNSLNNTIVGNSGANTLRGAAGHDYLTG</sequence>
<dbReference type="Gene3D" id="2.150.10.10">
    <property type="entry name" value="Serralysin-like metalloprotease, C-terminal"/>
    <property type="match status" value="1"/>
</dbReference>
<reference evidence="1 2" key="1">
    <citation type="submission" date="2020-02" db="EMBL/GenBank/DDBJ databases">
        <title>Genome sequence of the type strain CGMCC 1.15528 of Mesorhizobium zhangyense.</title>
        <authorList>
            <person name="Gao J."/>
            <person name="Sun J."/>
        </authorList>
    </citation>
    <scope>NUCLEOTIDE SEQUENCE [LARGE SCALE GENOMIC DNA]</scope>
    <source>
        <strain evidence="1 2">CGMCC 1.15528</strain>
    </source>
</reference>
<gene>
    <name evidence="1" type="ORF">G6N74_30365</name>
</gene>
<dbReference type="GO" id="GO:0005509">
    <property type="term" value="F:calcium ion binding"/>
    <property type="evidence" value="ECO:0007669"/>
    <property type="project" value="InterPro"/>
</dbReference>
<evidence type="ECO:0000313" key="2">
    <source>
        <dbReference type="Proteomes" id="UP000481252"/>
    </source>
</evidence>
<name>A0A7C9VH48_9HYPH</name>
<dbReference type="InterPro" id="IPR011049">
    <property type="entry name" value="Serralysin-like_metalloprot_C"/>
</dbReference>
<protein>
    <submittedName>
        <fullName evidence="1">Calcium-binding protein</fullName>
    </submittedName>
</protein>
<evidence type="ECO:0000313" key="1">
    <source>
        <dbReference type="EMBL" id="NGN45349.1"/>
    </source>
</evidence>